<name>A0A9J2PJQ9_ASCLU</name>
<organism evidence="11 12">
    <name type="scientific">Ascaris lumbricoides</name>
    <name type="common">Giant roundworm</name>
    <dbReference type="NCBI Taxonomy" id="6252"/>
    <lineage>
        <taxon>Eukaryota</taxon>
        <taxon>Metazoa</taxon>
        <taxon>Ecdysozoa</taxon>
        <taxon>Nematoda</taxon>
        <taxon>Chromadorea</taxon>
        <taxon>Rhabditida</taxon>
        <taxon>Spirurina</taxon>
        <taxon>Ascaridomorpha</taxon>
        <taxon>Ascaridoidea</taxon>
        <taxon>Ascarididae</taxon>
        <taxon>Ascaris</taxon>
    </lineage>
</organism>
<protein>
    <recommendedName>
        <fullName evidence="4">CCR4-NOT transcription complex subunit 11</fullName>
    </recommendedName>
</protein>
<feature type="compositionally biased region" description="Low complexity" evidence="10">
    <location>
        <begin position="335"/>
        <end position="351"/>
    </location>
</feature>
<dbReference type="GO" id="GO:0030014">
    <property type="term" value="C:CCR4-NOT complex"/>
    <property type="evidence" value="ECO:0007669"/>
    <property type="project" value="InterPro"/>
</dbReference>
<evidence type="ECO:0000256" key="6">
    <source>
        <dbReference type="ARBA" id="ARBA00023015"/>
    </source>
</evidence>
<dbReference type="PANTHER" id="PTHR15975">
    <property type="entry name" value="CCR4-NOT TRANSCRIPTION COMPLEX SUBUNIT 11"/>
    <property type="match status" value="1"/>
</dbReference>
<keyword evidence="8" id="KW-0804">Transcription</keyword>
<dbReference type="WBParaSite" id="ALUE_0001016201-mRNA-1">
    <property type="protein sequence ID" value="ALUE_0001016201-mRNA-1"/>
    <property type="gene ID" value="ALUE_0001016201"/>
</dbReference>
<evidence type="ECO:0000313" key="11">
    <source>
        <dbReference type="Proteomes" id="UP000036681"/>
    </source>
</evidence>
<evidence type="ECO:0000313" key="12">
    <source>
        <dbReference type="WBParaSite" id="ALUE_0001016201-mRNA-1"/>
    </source>
</evidence>
<evidence type="ECO:0000256" key="9">
    <source>
        <dbReference type="ARBA" id="ARBA00023242"/>
    </source>
</evidence>
<keyword evidence="11" id="KW-1185">Reference proteome</keyword>
<evidence type="ECO:0000256" key="4">
    <source>
        <dbReference type="ARBA" id="ARBA00014872"/>
    </source>
</evidence>
<dbReference type="Pfam" id="PF10155">
    <property type="entry name" value="CNOT11"/>
    <property type="match status" value="1"/>
</dbReference>
<comment type="similarity">
    <text evidence="3">Belongs to the CNOT11 family.</text>
</comment>
<dbReference type="AlphaFoldDB" id="A0A9J2PJQ9"/>
<dbReference type="InterPro" id="IPR019312">
    <property type="entry name" value="CNOT11"/>
</dbReference>
<feature type="compositionally biased region" description="Low complexity" evidence="10">
    <location>
        <begin position="663"/>
        <end position="676"/>
    </location>
</feature>
<evidence type="ECO:0000256" key="8">
    <source>
        <dbReference type="ARBA" id="ARBA00023163"/>
    </source>
</evidence>
<evidence type="ECO:0000256" key="3">
    <source>
        <dbReference type="ARBA" id="ARBA00008030"/>
    </source>
</evidence>
<keyword evidence="5" id="KW-0963">Cytoplasm</keyword>
<keyword evidence="7" id="KW-0943">RNA-mediated gene silencing</keyword>
<accession>A0A9J2PJQ9</accession>
<evidence type="ECO:0000256" key="1">
    <source>
        <dbReference type="ARBA" id="ARBA00004123"/>
    </source>
</evidence>
<feature type="compositionally biased region" description="Low complexity" evidence="10">
    <location>
        <begin position="365"/>
        <end position="379"/>
    </location>
</feature>
<dbReference type="GO" id="GO:0005634">
    <property type="term" value="C:nucleus"/>
    <property type="evidence" value="ECO:0007669"/>
    <property type="project" value="UniProtKB-SubCell"/>
</dbReference>
<reference evidence="12" key="1">
    <citation type="submission" date="2023-03" db="UniProtKB">
        <authorList>
            <consortium name="WormBaseParasite"/>
        </authorList>
    </citation>
    <scope>IDENTIFICATION</scope>
</reference>
<dbReference type="GO" id="GO:0031047">
    <property type="term" value="P:regulatory ncRNA-mediated gene silencing"/>
    <property type="evidence" value="ECO:0007669"/>
    <property type="project" value="UniProtKB-KW"/>
</dbReference>
<feature type="region of interest" description="Disordered" evidence="10">
    <location>
        <begin position="330"/>
        <end position="385"/>
    </location>
</feature>
<dbReference type="PANTHER" id="PTHR15975:SF0">
    <property type="entry name" value="CCR4-NOT TRANSCRIPTION COMPLEX SUBUNIT 11"/>
    <property type="match status" value="1"/>
</dbReference>
<sequence>MMFTVESLNSLTLCCSSAETAMAAQFSPRTVLSAEDFHAINKLCNCSTETFDTLGNVFINAFSARRNSLAVGTALMHIFKEFDARTKIPQRLILLYFLYRVGDLDLSVDQRKQSSEELVEDALWHPFLSFFISLLIFTTYLSSMIAFFLKEDEKENGSELVVDSLGSLPKANIYERYLLGYLLTGKQNDLALRTVNDLVQSVHRSDEMSEECPVKEIDMVRYKSALKQRHSTYPSLANASIPALIKLAGESREDGDEMFTRSLLDITCSPFMADVLPPSFHRVTPTLMPPSDDEFQFLYPFLLEPLWLDAETLKPDLNMSTSCNHYKTANSVERSTSGSNENSTTTSQSKTVPAASKSVDDSHTESSSSRTPPSGTTITAQPAEPRRKVNCIVSLKWGASLPPSPRAPMSASSNESSVCRSSRTVSLSSLSFLSNNSADTNKSTIEDTSFTSESLSVSSSVTEKDKDKKPPLTHAEAVELMKKSLVSVIARTEAQRLSEAIAADGSIAEVVDIPISQYPKFIDDNPIVAAAVIVWRVNKNASELEGFFDLLLSMNLSVQGMEVVNKLCTQIAFPQDYLNAYILMCVQRCEDPTQSTFAQCRQVRMVCVFLSSLIRNGNWDVHPLSVELQSFVLKFNHVREAVSLYQAILVALQPPETANNMVTSSASTAPDSTASSNCESTTS</sequence>
<keyword evidence="6" id="KW-0805">Transcription regulation</keyword>
<proteinExistence type="inferred from homology"/>
<evidence type="ECO:0000256" key="5">
    <source>
        <dbReference type="ARBA" id="ARBA00022490"/>
    </source>
</evidence>
<keyword evidence="9" id="KW-0539">Nucleus</keyword>
<dbReference type="GO" id="GO:0005737">
    <property type="term" value="C:cytoplasm"/>
    <property type="evidence" value="ECO:0007669"/>
    <property type="project" value="UniProtKB-SubCell"/>
</dbReference>
<dbReference type="Proteomes" id="UP000036681">
    <property type="component" value="Unplaced"/>
</dbReference>
<comment type="subcellular location">
    <subcellularLocation>
        <location evidence="2">Cytoplasm</location>
    </subcellularLocation>
    <subcellularLocation>
        <location evidence="1">Nucleus</location>
    </subcellularLocation>
</comment>
<feature type="region of interest" description="Disordered" evidence="10">
    <location>
        <begin position="660"/>
        <end position="683"/>
    </location>
</feature>
<evidence type="ECO:0000256" key="10">
    <source>
        <dbReference type="SAM" id="MobiDB-lite"/>
    </source>
</evidence>
<evidence type="ECO:0000256" key="2">
    <source>
        <dbReference type="ARBA" id="ARBA00004496"/>
    </source>
</evidence>
<evidence type="ECO:0000256" key="7">
    <source>
        <dbReference type="ARBA" id="ARBA00023158"/>
    </source>
</evidence>